<comment type="caution">
    <text evidence="2">The sequence shown here is derived from an EMBL/GenBank/DDBJ whole genome shotgun (WGS) entry which is preliminary data.</text>
</comment>
<accession>A0A4C1ZQ19</accession>
<feature type="region of interest" description="Disordered" evidence="1">
    <location>
        <begin position="1"/>
        <end position="23"/>
    </location>
</feature>
<organism evidence="2 3">
    <name type="scientific">Eumeta variegata</name>
    <name type="common">Bagworm moth</name>
    <name type="synonym">Eumeta japonica</name>
    <dbReference type="NCBI Taxonomy" id="151549"/>
    <lineage>
        <taxon>Eukaryota</taxon>
        <taxon>Metazoa</taxon>
        <taxon>Ecdysozoa</taxon>
        <taxon>Arthropoda</taxon>
        <taxon>Hexapoda</taxon>
        <taxon>Insecta</taxon>
        <taxon>Pterygota</taxon>
        <taxon>Neoptera</taxon>
        <taxon>Endopterygota</taxon>
        <taxon>Lepidoptera</taxon>
        <taxon>Glossata</taxon>
        <taxon>Ditrysia</taxon>
        <taxon>Tineoidea</taxon>
        <taxon>Psychidae</taxon>
        <taxon>Oiketicinae</taxon>
        <taxon>Eumeta</taxon>
    </lineage>
</organism>
<sequence>MFSKPVNIRQELRTESQLDTGQGVESDRFRIVIESGTGIGSSPSQSSDLRVEIECESEIRVKNVAGA</sequence>
<name>A0A4C1ZQ19_EUMVA</name>
<evidence type="ECO:0000256" key="1">
    <source>
        <dbReference type="SAM" id="MobiDB-lite"/>
    </source>
</evidence>
<dbReference type="AlphaFoldDB" id="A0A4C1ZQ19"/>
<evidence type="ECO:0000313" key="2">
    <source>
        <dbReference type="EMBL" id="GBP89174.1"/>
    </source>
</evidence>
<protein>
    <submittedName>
        <fullName evidence="2">Uncharacterized protein</fullName>
    </submittedName>
</protein>
<reference evidence="2 3" key="1">
    <citation type="journal article" date="2019" name="Commun. Biol.">
        <title>The bagworm genome reveals a unique fibroin gene that provides high tensile strength.</title>
        <authorList>
            <person name="Kono N."/>
            <person name="Nakamura H."/>
            <person name="Ohtoshi R."/>
            <person name="Tomita M."/>
            <person name="Numata K."/>
            <person name="Arakawa K."/>
        </authorList>
    </citation>
    <scope>NUCLEOTIDE SEQUENCE [LARGE SCALE GENOMIC DNA]</scope>
</reference>
<proteinExistence type="predicted"/>
<dbReference type="EMBL" id="BGZK01001980">
    <property type="protein sequence ID" value="GBP89174.1"/>
    <property type="molecule type" value="Genomic_DNA"/>
</dbReference>
<gene>
    <name evidence="2" type="ORF">EVAR_90312_1</name>
</gene>
<keyword evidence="3" id="KW-1185">Reference proteome</keyword>
<dbReference type="Proteomes" id="UP000299102">
    <property type="component" value="Unassembled WGS sequence"/>
</dbReference>
<evidence type="ECO:0000313" key="3">
    <source>
        <dbReference type="Proteomes" id="UP000299102"/>
    </source>
</evidence>